<dbReference type="GO" id="GO:0009986">
    <property type="term" value="C:cell surface"/>
    <property type="evidence" value="ECO:0007669"/>
    <property type="project" value="TreeGrafter"/>
</dbReference>
<sequence>LSFPIVPEGQCAPGQYSQDGFRPCQQCPVGKYQRDYGRTRCTPCGRGITTRKTGATGFHECVVKEHCRVGHYYNKSWRRCVPCTKNSYQPKSGENFCFACPGHTQTDGEGSTNSSDCKDHKCGGYIGLHQGFIQSPNWPGEYPANVECTWTIKPAKGRRVLIVIPEIFFPVQDGCGDSLVMRKSASSYSTTTYEKCKSVTSPIAFTSRSRKLWIRFKTDGSKSARGFSIPYVTYNEEYQELIENIVRDGRLYSSYKHKKVLKELYSRPSRTMFSINSWYSSVHKHKHSVNKHSS</sequence>
<dbReference type="InterPro" id="IPR011641">
    <property type="entry name" value="Tyr-kin_ephrin_A/B_rcpt-like"/>
</dbReference>
<feature type="non-terminal residue" evidence="4">
    <location>
        <position position="1"/>
    </location>
</feature>
<dbReference type="SUPFAM" id="SSF49854">
    <property type="entry name" value="Spermadhesin, CUB domain"/>
    <property type="match status" value="1"/>
</dbReference>
<dbReference type="SMART" id="SM00042">
    <property type="entry name" value="CUB"/>
    <property type="match status" value="1"/>
</dbReference>
<proteinExistence type="predicted"/>
<feature type="domain" description="CUB" evidence="3">
    <location>
        <begin position="122"/>
        <end position="234"/>
    </location>
</feature>
<keyword evidence="1" id="KW-1015">Disulfide bond</keyword>
<evidence type="ECO:0000256" key="1">
    <source>
        <dbReference type="ARBA" id="ARBA00023157"/>
    </source>
</evidence>
<dbReference type="InterPro" id="IPR009030">
    <property type="entry name" value="Growth_fac_rcpt_cys_sf"/>
</dbReference>
<dbReference type="SUPFAM" id="SSF57184">
    <property type="entry name" value="Growth factor receptor domain"/>
    <property type="match status" value="1"/>
</dbReference>
<dbReference type="AlphaFoldDB" id="A0AAD9IQW1"/>
<organism evidence="4 5">
    <name type="scientific">Ridgeia piscesae</name>
    <name type="common">Tubeworm</name>
    <dbReference type="NCBI Taxonomy" id="27915"/>
    <lineage>
        <taxon>Eukaryota</taxon>
        <taxon>Metazoa</taxon>
        <taxon>Spiralia</taxon>
        <taxon>Lophotrochozoa</taxon>
        <taxon>Annelida</taxon>
        <taxon>Polychaeta</taxon>
        <taxon>Sedentaria</taxon>
        <taxon>Canalipalpata</taxon>
        <taxon>Sabellida</taxon>
        <taxon>Siboglinidae</taxon>
        <taxon>Ridgeia</taxon>
    </lineage>
</organism>
<evidence type="ECO:0000259" key="3">
    <source>
        <dbReference type="PROSITE" id="PS01180"/>
    </source>
</evidence>
<dbReference type="InterPro" id="IPR000859">
    <property type="entry name" value="CUB_dom"/>
</dbReference>
<comment type="caution">
    <text evidence="4">The sequence shown here is derived from an EMBL/GenBank/DDBJ whole genome shotgun (WGS) entry which is preliminary data.</text>
</comment>
<name>A0AAD9IQW1_RIDPI</name>
<dbReference type="GO" id="GO:0005615">
    <property type="term" value="C:extracellular space"/>
    <property type="evidence" value="ECO:0007669"/>
    <property type="project" value="TreeGrafter"/>
</dbReference>
<dbReference type="PANTHER" id="PTHR24046">
    <property type="entry name" value="SIGNAL PEPTIDE, CUB AND EGF-LIKE DOMAIN-CONTAINING"/>
    <property type="match status" value="1"/>
</dbReference>
<gene>
    <name evidence="4" type="ORF">NP493_6511g00003</name>
</gene>
<evidence type="ECO:0000313" key="4">
    <source>
        <dbReference type="EMBL" id="KAK2139332.1"/>
    </source>
</evidence>
<comment type="caution">
    <text evidence="2">Lacks conserved residue(s) required for the propagation of feature annotation.</text>
</comment>
<dbReference type="FunFam" id="2.60.120.290:FF:000002">
    <property type="entry name" value="Signal peptide, CUB domain and EGF-like domain-containing 2"/>
    <property type="match status" value="1"/>
</dbReference>
<dbReference type="PANTHER" id="PTHR24046:SF7">
    <property type="entry name" value="CUB DOMAIN-CONTAINING PROTEIN"/>
    <property type="match status" value="1"/>
</dbReference>
<dbReference type="InterPro" id="IPR035914">
    <property type="entry name" value="Sperma_CUB_dom_sf"/>
</dbReference>
<dbReference type="Proteomes" id="UP001209878">
    <property type="component" value="Unassembled WGS sequence"/>
</dbReference>
<keyword evidence="5" id="KW-1185">Reference proteome</keyword>
<dbReference type="PROSITE" id="PS01180">
    <property type="entry name" value="CUB"/>
    <property type="match status" value="1"/>
</dbReference>
<evidence type="ECO:0000313" key="5">
    <source>
        <dbReference type="Proteomes" id="UP001209878"/>
    </source>
</evidence>
<dbReference type="Gene3D" id="2.10.50.10">
    <property type="entry name" value="Tumor Necrosis Factor Receptor, subunit A, domain 2"/>
    <property type="match status" value="2"/>
</dbReference>
<dbReference type="GO" id="GO:0007165">
    <property type="term" value="P:signal transduction"/>
    <property type="evidence" value="ECO:0007669"/>
    <property type="project" value="TreeGrafter"/>
</dbReference>
<dbReference type="Pfam" id="PF00431">
    <property type="entry name" value="CUB"/>
    <property type="match status" value="1"/>
</dbReference>
<dbReference type="Gene3D" id="2.60.120.290">
    <property type="entry name" value="Spermadhesin, CUB domain"/>
    <property type="match status" value="1"/>
</dbReference>
<dbReference type="CDD" id="cd00041">
    <property type="entry name" value="CUB"/>
    <property type="match status" value="1"/>
</dbReference>
<accession>A0AAD9IQW1</accession>
<dbReference type="InterPro" id="IPR052071">
    <property type="entry name" value="SCUB_EGF-like_domain"/>
</dbReference>
<protein>
    <recommendedName>
        <fullName evidence="3">CUB domain-containing protein</fullName>
    </recommendedName>
</protein>
<dbReference type="Pfam" id="PF07699">
    <property type="entry name" value="Ephrin_rec_like"/>
    <property type="match status" value="2"/>
</dbReference>
<reference evidence="4" key="1">
    <citation type="journal article" date="2023" name="Mol. Biol. Evol.">
        <title>Third-Generation Sequencing Reveals the Adaptive Role of the Epigenome in Three Deep-Sea Polychaetes.</title>
        <authorList>
            <person name="Perez M."/>
            <person name="Aroh O."/>
            <person name="Sun Y."/>
            <person name="Lan Y."/>
            <person name="Juniper S.K."/>
            <person name="Young C.R."/>
            <person name="Angers B."/>
            <person name="Qian P.Y."/>
        </authorList>
    </citation>
    <scope>NUCLEOTIDE SEQUENCE</scope>
    <source>
        <strain evidence="4">R07B-5</strain>
    </source>
</reference>
<dbReference type="EMBL" id="JAODUO010006494">
    <property type="protein sequence ID" value="KAK2139332.1"/>
    <property type="molecule type" value="Genomic_DNA"/>
</dbReference>
<evidence type="ECO:0000256" key="2">
    <source>
        <dbReference type="PROSITE-ProRule" id="PRU00059"/>
    </source>
</evidence>
<dbReference type="SMART" id="SM01411">
    <property type="entry name" value="Ephrin_rec_like"/>
    <property type="match status" value="2"/>
</dbReference>